<evidence type="ECO:0000256" key="11">
    <source>
        <dbReference type="PROSITE-ProRule" id="PRU10040"/>
    </source>
</evidence>
<evidence type="ECO:0000256" key="5">
    <source>
        <dbReference type="ARBA" id="ARBA00013229"/>
    </source>
</evidence>
<dbReference type="PROSITE" id="PS00503">
    <property type="entry name" value="PECTINESTERASE_2"/>
    <property type="match status" value="1"/>
</dbReference>
<accession>A0A164SPZ1</accession>
<dbReference type="UniPathway" id="UPA00545">
    <property type="reaction ID" value="UER00823"/>
</dbReference>
<keyword evidence="12" id="KW-0732">Signal</keyword>
<dbReference type="InterPro" id="IPR006501">
    <property type="entry name" value="Pectinesterase_inhib_dom"/>
</dbReference>
<dbReference type="Pfam" id="PF01095">
    <property type="entry name" value="Pectinesterase"/>
    <property type="match status" value="1"/>
</dbReference>
<comment type="catalytic activity">
    <reaction evidence="10 12">
        <text>[(1-&gt;4)-alpha-D-galacturonosyl methyl ester](n) + n H2O = [(1-&gt;4)-alpha-D-galacturonosyl](n) + n methanol + n H(+)</text>
        <dbReference type="Rhea" id="RHEA:22380"/>
        <dbReference type="Rhea" id="RHEA-COMP:14570"/>
        <dbReference type="Rhea" id="RHEA-COMP:14573"/>
        <dbReference type="ChEBI" id="CHEBI:15377"/>
        <dbReference type="ChEBI" id="CHEBI:15378"/>
        <dbReference type="ChEBI" id="CHEBI:17790"/>
        <dbReference type="ChEBI" id="CHEBI:140522"/>
        <dbReference type="ChEBI" id="CHEBI:140523"/>
        <dbReference type="EC" id="3.1.1.11"/>
    </reaction>
</comment>
<dbReference type="InterPro" id="IPR035513">
    <property type="entry name" value="Invertase/methylesterase_inhib"/>
</dbReference>
<dbReference type="SUPFAM" id="SSF51126">
    <property type="entry name" value="Pectin lyase-like"/>
    <property type="match status" value="1"/>
</dbReference>
<feature type="domain" description="Pectinesterase inhibitor" evidence="13">
    <location>
        <begin position="26"/>
        <end position="173"/>
    </location>
</feature>
<dbReference type="PROSITE" id="PS00800">
    <property type="entry name" value="PECTINESTERASE_1"/>
    <property type="match status" value="1"/>
</dbReference>
<dbReference type="PANTHER" id="PTHR31707">
    <property type="entry name" value="PECTINESTERASE"/>
    <property type="match status" value="1"/>
</dbReference>
<keyword evidence="16" id="KW-1185">Reference proteome</keyword>
<dbReference type="AlphaFoldDB" id="A0A164SPZ1"/>
<feature type="chain" id="PRO_5007748175" description="Pectinesterase" evidence="12">
    <location>
        <begin position="26"/>
        <end position="528"/>
    </location>
</feature>
<dbReference type="OrthoDB" id="2019149at2759"/>
<dbReference type="NCBIfam" id="TIGR01614">
    <property type="entry name" value="PME_inhib"/>
    <property type="match status" value="1"/>
</dbReference>
<evidence type="ECO:0000313" key="16">
    <source>
        <dbReference type="Proteomes" id="UP000077755"/>
    </source>
</evidence>
<comment type="subcellular location">
    <subcellularLocation>
        <location evidence="1 12">Secreted</location>
        <location evidence="1 12">Cell wall</location>
    </subcellularLocation>
</comment>
<keyword evidence="12" id="KW-0964">Secreted</keyword>
<name>A0A164SPZ1_DAUCS</name>
<evidence type="ECO:0000313" key="15">
    <source>
        <dbReference type="EMBL" id="WOH07625.1"/>
    </source>
</evidence>
<dbReference type="InterPro" id="IPR011050">
    <property type="entry name" value="Pectin_lyase_fold/virulence"/>
</dbReference>
<dbReference type="InterPro" id="IPR033131">
    <property type="entry name" value="Pectinesterase_Asp_AS"/>
</dbReference>
<evidence type="ECO:0000256" key="1">
    <source>
        <dbReference type="ARBA" id="ARBA00004191"/>
    </source>
</evidence>
<dbReference type="SMART" id="SM00856">
    <property type="entry name" value="PMEI"/>
    <property type="match status" value="1"/>
</dbReference>
<dbReference type="GO" id="GO:0045490">
    <property type="term" value="P:pectin catabolic process"/>
    <property type="evidence" value="ECO:0007669"/>
    <property type="project" value="UniProtKB-UniRule"/>
</dbReference>
<comment type="similarity">
    <text evidence="4">In the C-terminal section; belongs to the pectinesterase family.</text>
</comment>
<dbReference type="InterPro" id="IPR018040">
    <property type="entry name" value="Pectinesterase_Tyr_AS"/>
</dbReference>
<dbReference type="FunFam" id="2.160.20.10:FF:000001">
    <property type="entry name" value="Pectinesterase"/>
    <property type="match status" value="1"/>
</dbReference>
<dbReference type="Gene3D" id="1.20.140.40">
    <property type="entry name" value="Invertase/pectin methylesterase inhibitor family protein"/>
    <property type="match status" value="1"/>
</dbReference>
<reference evidence="14" key="1">
    <citation type="journal article" date="2016" name="Nat. Genet.">
        <title>A high-quality carrot genome assembly provides new insights into carotenoid accumulation and asterid genome evolution.</title>
        <authorList>
            <person name="Iorizzo M."/>
            <person name="Ellison S."/>
            <person name="Senalik D."/>
            <person name="Zeng P."/>
            <person name="Satapoomin P."/>
            <person name="Huang J."/>
            <person name="Bowman M."/>
            <person name="Iovene M."/>
            <person name="Sanseverino W."/>
            <person name="Cavagnaro P."/>
            <person name="Yildiz M."/>
            <person name="Macko-Podgorni A."/>
            <person name="Moranska E."/>
            <person name="Grzebelus E."/>
            <person name="Grzebelus D."/>
            <person name="Ashrafi H."/>
            <person name="Zheng Z."/>
            <person name="Cheng S."/>
            <person name="Spooner D."/>
            <person name="Van Deynze A."/>
            <person name="Simon P."/>
        </authorList>
    </citation>
    <scope>NUCLEOTIDE SEQUENCE [LARGE SCALE GENOMIC DNA]</scope>
    <source>
        <tissue evidence="14">Leaf</tissue>
    </source>
</reference>
<keyword evidence="9 12" id="KW-0961">Cell wall biogenesis/degradation</keyword>
<dbReference type="STRING" id="79200.A0A164SPZ1"/>
<organism evidence="14">
    <name type="scientific">Daucus carota subsp. sativus</name>
    <name type="common">Carrot</name>
    <dbReference type="NCBI Taxonomy" id="79200"/>
    <lineage>
        <taxon>Eukaryota</taxon>
        <taxon>Viridiplantae</taxon>
        <taxon>Streptophyta</taxon>
        <taxon>Embryophyta</taxon>
        <taxon>Tracheophyta</taxon>
        <taxon>Spermatophyta</taxon>
        <taxon>Magnoliopsida</taxon>
        <taxon>eudicotyledons</taxon>
        <taxon>Gunneridae</taxon>
        <taxon>Pentapetalae</taxon>
        <taxon>asterids</taxon>
        <taxon>campanulids</taxon>
        <taxon>Apiales</taxon>
        <taxon>Apiaceae</taxon>
        <taxon>Apioideae</taxon>
        <taxon>Scandiceae</taxon>
        <taxon>Daucinae</taxon>
        <taxon>Daucus</taxon>
        <taxon>Daucus sect. Daucus</taxon>
    </lineage>
</organism>
<dbReference type="GO" id="GO:0042545">
    <property type="term" value="P:cell wall modification"/>
    <property type="evidence" value="ECO:0007669"/>
    <property type="project" value="UniProtKB-UniRule"/>
</dbReference>
<dbReference type="CDD" id="cd15798">
    <property type="entry name" value="PMEI-like_3"/>
    <property type="match status" value="1"/>
</dbReference>
<protein>
    <recommendedName>
        <fullName evidence="5 12">Pectinesterase</fullName>
        <ecNumber evidence="5 12">3.1.1.11</ecNumber>
    </recommendedName>
</protein>
<evidence type="ECO:0000313" key="14">
    <source>
        <dbReference type="EMBL" id="KZM86454.1"/>
    </source>
</evidence>
<evidence type="ECO:0000256" key="2">
    <source>
        <dbReference type="ARBA" id="ARBA00005184"/>
    </source>
</evidence>
<evidence type="ECO:0000256" key="7">
    <source>
        <dbReference type="ARBA" id="ARBA00022801"/>
    </source>
</evidence>
<sequence length="528" mass="57782">MDTKIFVFPALLALKSLLLFTLCNAVVHGATTSICNQTPYPELCNSFMVTTTTSNENQFTGLRESAISATLDRAKQTYDAISAMDVGSFEARAKSAWADCLELYEDSVHQINRSLNSDNSKNENDIQTWLSAALTDHQTCKNGFLDFNLNSYLNSFPFAETNISKFLSNSLAIHKATAATSLSNVKNIKGRRLLNDNEFPEWLTAADRRLLQAAPEADLVVAQDGSGDYTTISEAVASSAQKSGSGRFVIYVKSGVYKENVEITMKNLMLVGDGMDATVVTGSKNSQDGITTFKTATFATTGDGFIAMDMTFENTAGPQKHQAVALRSGADFSVFYRCSFKGYQDTLYVFSLRQFYRNCDIYGTIDFIFGNAVAVMQSCNIYVRKPMSNQFNTVTAQHRSDPNENTGIIIQNSVVTPASDLEPEQGSFKTYLGRPWGEYSRTVVMKSSLDGFISPQGWFPWDGDFALSTLYYGEYMNTGSGASTSGRVKWPGYHVITSAAEAGKFSVGNFLNGNSWIPATGVPFSSGL</sequence>
<comment type="pathway">
    <text evidence="2 12">Glycan metabolism; pectin degradation; 2-dehydro-3-deoxy-D-gluconate from pectin: step 1/5.</text>
</comment>
<evidence type="ECO:0000256" key="9">
    <source>
        <dbReference type="ARBA" id="ARBA00023316"/>
    </source>
</evidence>
<dbReference type="Gene3D" id="2.160.20.10">
    <property type="entry name" value="Single-stranded right-handed beta-helix, Pectin lyase-like"/>
    <property type="match status" value="1"/>
</dbReference>
<feature type="signal peptide" evidence="12">
    <location>
        <begin position="1"/>
        <end position="25"/>
    </location>
</feature>
<dbReference type="Gramene" id="KZM86454">
    <property type="protein sequence ID" value="KZM86454"/>
    <property type="gene ID" value="DCAR_023588"/>
</dbReference>
<dbReference type="Pfam" id="PF04043">
    <property type="entry name" value="PMEI"/>
    <property type="match status" value="1"/>
</dbReference>
<dbReference type="KEGG" id="dcr:108193238"/>
<evidence type="ECO:0000256" key="12">
    <source>
        <dbReference type="RuleBase" id="RU000589"/>
    </source>
</evidence>
<dbReference type="GO" id="GO:0030599">
    <property type="term" value="F:pectinesterase activity"/>
    <property type="evidence" value="ECO:0007669"/>
    <property type="project" value="UniProtKB-UniRule"/>
</dbReference>
<dbReference type="GO" id="GO:0004857">
    <property type="term" value="F:enzyme inhibitor activity"/>
    <property type="evidence" value="ECO:0007669"/>
    <property type="project" value="InterPro"/>
</dbReference>
<evidence type="ECO:0000256" key="10">
    <source>
        <dbReference type="ARBA" id="ARBA00047928"/>
    </source>
</evidence>
<dbReference type="EC" id="3.1.1.11" evidence="5 12"/>
<dbReference type="OMA" id="VCAHHIS"/>
<gene>
    <name evidence="14" type="ORF">DCAR_023588</name>
    <name evidence="15" type="ORF">DCAR_0727058</name>
</gene>
<comment type="function">
    <text evidence="12">Acts in the modification of cell walls via demethylesterification of cell wall pectin.</text>
</comment>
<evidence type="ECO:0000256" key="4">
    <source>
        <dbReference type="ARBA" id="ARBA00007786"/>
    </source>
</evidence>
<comment type="similarity">
    <text evidence="3">In the N-terminal section; belongs to the PMEI family.</text>
</comment>
<feature type="active site" evidence="11">
    <location>
        <position position="366"/>
    </location>
</feature>
<keyword evidence="7 12" id="KW-0378">Hydrolase</keyword>
<dbReference type="EMBL" id="LNRQ01000007">
    <property type="protein sequence ID" value="KZM86454.1"/>
    <property type="molecule type" value="Genomic_DNA"/>
</dbReference>
<keyword evidence="8 12" id="KW-0063">Aspartyl esterase</keyword>
<evidence type="ECO:0000256" key="6">
    <source>
        <dbReference type="ARBA" id="ARBA00022512"/>
    </source>
</evidence>
<dbReference type="EMBL" id="CP093349">
    <property type="protein sequence ID" value="WOH07625.1"/>
    <property type="molecule type" value="Genomic_DNA"/>
</dbReference>
<evidence type="ECO:0000256" key="3">
    <source>
        <dbReference type="ARBA" id="ARBA00006027"/>
    </source>
</evidence>
<evidence type="ECO:0000256" key="8">
    <source>
        <dbReference type="ARBA" id="ARBA00023085"/>
    </source>
</evidence>
<dbReference type="InterPro" id="IPR000070">
    <property type="entry name" value="Pectinesterase_cat"/>
</dbReference>
<dbReference type="Proteomes" id="UP000077755">
    <property type="component" value="Chromosome 7"/>
</dbReference>
<proteinExistence type="inferred from homology"/>
<dbReference type="InterPro" id="IPR012334">
    <property type="entry name" value="Pectin_lyas_fold"/>
</dbReference>
<reference evidence="15" key="2">
    <citation type="submission" date="2022-03" db="EMBL/GenBank/DDBJ databases">
        <title>Draft title - Genomic analysis of global carrot germplasm unveils the trajectory of domestication and the origin of high carotenoid orange carrot.</title>
        <authorList>
            <person name="Iorizzo M."/>
            <person name="Ellison S."/>
            <person name="Senalik D."/>
            <person name="Macko-Podgorni A."/>
            <person name="Grzebelus D."/>
            <person name="Bostan H."/>
            <person name="Rolling W."/>
            <person name="Curaba J."/>
            <person name="Simon P."/>
        </authorList>
    </citation>
    <scope>NUCLEOTIDE SEQUENCE</scope>
    <source>
        <tissue evidence="15">Leaf</tissue>
    </source>
</reference>
<keyword evidence="6 12" id="KW-0134">Cell wall</keyword>
<evidence type="ECO:0000259" key="13">
    <source>
        <dbReference type="SMART" id="SM00856"/>
    </source>
</evidence>
<dbReference type="SUPFAM" id="SSF101148">
    <property type="entry name" value="Plant invertase/pectin methylesterase inhibitor"/>
    <property type="match status" value="1"/>
</dbReference>